<dbReference type="Proteomes" id="UP000019522">
    <property type="component" value="Chromosome"/>
</dbReference>
<dbReference type="PANTHER" id="PTHR12788">
    <property type="entry name" value="PROTEIN-TYROSINE SULFOTRANSFERASE 2"/>
    <property type="match status" value="1"/>
</dbReference>
<gene>
    <name evidence="2" type="ORF">CH92_21685</name>
</gene>
<dbReference type="InterPro" id="IPR027417">
    <property type="entry name" value="P-loop_NTPase"/>
</dbReference>
<organism evidence="2 3">
    <name type="scientific">Stutzerimonas stutzeri</name>
    <name type="common">Pseudomonas stutzeri</name>
    <dbReference type="NCBI Taxonomy" id="316"/>
    <lineage>
        <taxon>Bacteria</taxon>
        <taxon>Pseudomonadati</taxon>
        <taxon>Pseudomonadota</taxon>
        <taxon>Gammaproteobacteria</taxon>
        <taxon>Pseudomonadales</taxon>
        <taxon>Pseudomonadaceae</taxon>
        <taxon>Stutzerimonas</taxon>
    </lineage>
</organism>
<proteinExistence type="predicted"/>
<evidence type="ECO:0000256" key="1">
    <source>
        <dbReference type="ARBA" id="ARBA00022679"/>
    </source>
</evidence>
<dbReference type="SUPFAM" id="SSF52540">
    <property type="entry name" value="P-loop containing nucleoside triphosphate hydrolases"/>
    <property type="match status" value="1"/>
</dbReference>
<sequence>MASATAKRTNADPGFHVPTWMHLLSGWIHRNPRSWIRLGNLETRAVADIIVDVRVDRPIFVAGLARSGTTVLLEQLAAHPQVTSHRYIDYPPVLTPYWWNRWLEMVPRATEVAKERAHQDGISITSQSPEAFEEVLWMAFFPDAHDPGRSSVMGRQHAHPEFERFYAEHLRKLLAVRKRQRYVAKGNYNLVRLTYLHRLYPDARFVLAIRDPVWHIASLIKQHRLFVTGECAEPRALEHMRRVGHYEFGLDRRAINTGDTALTRKITELWASGREVEGWAQYWAMIYNHVADVLADDDALRHACLMVRYEALCGEPRTTLARVFEHSDLPVAADWLDTAAASLHAPGYYRPTFSDEELAVIQAVTGPVAARFGYAEDVFSDDSAH</sequence>
<accession>W8RCU8</accession>
<reference evidence="2 3" key="2">
    <citation type="submission" date="2014-03" db="EMBL/GenBank/DDBJ databases">
        <authorList>
            <person name="Baltrus D."/>
            <person name="Dougherty K."/>
        </authorList>
    </citation>
    <scope>NUCLEOTIDE SEQUENCE</scope>
    <source>
        <strain evidence="2 3">28a24</strain>
    </source>
</reference>
<dbReference type="InterPro" id="IPR026634">
    <property type="entry name" value="TPST-like"/>
</dbReference>
<dbReference type="PANTHER" id="PTHR12788:SF10">
    <property type="entry name" value="PROTEIN-TYROSINE SULFOTRANSFERASE"/>
    <property type="match status" value="1"/>
</dbReference>
<name>W8RCU8_STUST</name>
<evidence type="ECO:0008006" key="4">
    <source>
        <dbReference type="Google" id="ProtNLM"/>
    </source>
</evidence>
<dbReference type="GO" id="GO:0008476">
    <property type="term" value="F:protein-tyrosine sulfotransferase activity"/>
    <property type="evidence" value="ECO:0007669"/>
    <property type="project" value="InterPro"/>
</dbReference>
<dbReference type="KEGG" id="pstt:CH92_21685"/>
<dbReference type="AlphaFoldDB" id="W8RCU8"/>
<evidence type="ECO:0000313" key="3">
    <source>
        <dbReference type="Proteomes" id="UP000019522"/>
    </source>
</evidence>
<dbReference type="Pfam" id="PF13469">
    <property type="entry name" value="Sulfotransfer_3"/>
    <property type="match status" value="1"/>
</dbReference>
<dbReference type="PATRIC" id="fig|316.77.peg.4332"/>
<reference evidence="3" key="1">
    <citation type="journal article" date="2014" name="Genome Announc.">
        <title>Complete Genome Sequence of the Highly Transformable Pseudomonas stutzeri Strain 28a24.</title>
        <authorList>
            <person name="Smith B.A."/>
            <person name="Dougherty K.M."/>
            <person name="Baltrus D.A."/>
        </authorList>
    </citation>
    <scope>NUCLEOTIDE SEQUENCE [LARGE SCALE GENOMIC DNA]</scope>
    <source>
        <strain evidence="3">28a24</strain>
    </source>
</reference>
<protein>
    <recommendedName>
        <fullName evidence="4">Sulfotransferase family protein</fullName>
    </recommendedName>
</protein>
<dbReference type="EMBL" id="CP007441">
    <property type="protein sequence ID" value="AHL77553.1"/>
    <property type="molecule type" value="Genomic_DNA"/>
</dbReference>
<evidence type="ECO:0000313" key="2">
    <source>
        <dbReference type="EMBL" id="AHL77553.1"/>
    </source>
</evidence>
<dbReference type="Gene3D" id="3.40.50.300">
    <property type="entry name" value="P-loop containing nucleotide triphosphate hydrolases"/>
    <property type="match status" value="1"/>
</dbReference>
<keyword evidence="1" id="KW-0808">Transferase</keyword>